<evidence type="ECO:0008006" key="13">
    <source>
        <dbReference type="Google" id="ProtNLM"/>
    </source>
</evidence>
<evidence type="ECO:0000256" key="5">
    <source>
        <dbReference type="ARBA" id="ARBA00023159"/>
    </source>
</evidence>
<evidence type="ECO:0000259" key="9">
    <source>
        <dbReference type="Pfam" id="PF08168"/>
    </source>
</evidence>
<evidence type="ECO:0000256" key="2">
    <source>
        <dbReference type="ARBA" id="ARBA00022552"/>
    </source>
</evidence>
<dbReference type="GO" id="GO:0005730">
    <property type="term" value="C:nucleolus"/>
    <property type="evidence" value="ECO:0007669"/>
    <property type="project" value="UniProtKB-SubCell"/>
</dbReference>
<evidence type="ECO:0000256" key="7">
    <source>
        <dbReference type="ARBA" id="ARBA00023242"/>
    </source>
</evidence>
<protein>
    <recommendedName>
        <fullName evidence="13">Nucleolar protein 11</fullName>
    </recommendedName>
</protein>
<keyword evidence="4" id="KW-0805">Transcription regulation</keyword>
<dbReference type="AlphaFoldDB" id="A0AAV3A5I0"/>
<evidence type="ECO:0000259" key="10">
    <source>
        <dbReference type="Pfam" id="PF20998"/>
    </source>
</evidence>
<dbReference type="Pfam" id="PF08168">
    <property type="entry name" value="NOL11_N"/>
    <property type="match status" value="1"/>
</dbReference>
<evidence type="ECO:0000256" key="6">
    <source>
        <dbReference type="ARBA" id="ARBA00023163"/>
    </source>
</evidence>
<dbReference type="SUPFAM" id="SSF50978">
    <property type="entry name" value="WD40 repeat-like"/>
    <property type="match status" value="1"/>
</dbReference>
<feature type="region of interest" description="Disordered" evidence="8">
    <location>
        <begin position="522"/>
        <end position="544"/>
    </location>
</feature>
<keyword evidence="5" id="KW-0010">Activator</keyword>
<dbReference type="EMBL" id="DYDO01000006">
    <property type="protein sequence ID" value="DBA21864.1"/>
    <property type="molecule type" value="Genomic_DNA"/>
</dbReference>
<feature type="domain" description="Nucleolar protein 11 C-terminal" evidence="10">
    <location>
        <begin position="403"/>
        <end position="708"/>
    </location>
</feature>
<feature type="compositionally biased region" description="Basic and acidic residues" evidence="8">
    <location>
        <begin position="522"/>
        <end position="534"/>
    </location>
</feature>
<dbReference type="GO" id="GO:0030490">
    <property type="term" value="P:maturation of SSU-rRNA"/>
    <property type="evidence" value="ECO:0007669"/>
    <property type="project" value="InterPro"/>
</dbReference>
<dbReference type="InterPro" id="IPR015943">
    <property type="entry name" value="WD40/YVTN_repeat-like_dom_sf"/>
</dbReference>
<evidence type="ECO:0000313" key="12">
    <source>
        <dbReference type="Proteomes" id="UP001181693"/>
    </source>
</evidence>
<dbReference type="GO" id="GO:0003723">
    <property type="term" value="F:RNA binding"/>
    <property type="evidence" value="ECO:0007669"/>
    <property type="project" value="TreeGrafter"/>
</dbReference>
<evidence type="ECO:0000256" key="4">
    <source>
        <dbReference type="ARBA" id="ARBA00023015"/>
    </source>
</evidence>
<evidence type="ECO:0000313" key="11">
    <source>
        <dbReference type="EMBL" id="DBA21864.1"/>
    </source>
</evidence>
<keyword evidence="2" id="KW-0698">rRNA processing</keyword>
<organism evidence="11 12">
    <name type="scientific">Pyxicephalus adspersus</name>
    <name type="common">African bullfrog</name>
    <dbReference type="NCBI Taxonomy" id="30357"/>
    <lineage>
        <taxon>Eukaryota</taxon>
        <taxon>Metazoa</taxon>
        <taxon>Chordata</taxon>
        <taxon>Craniata</taxon>
        <taxon>Vertebrata</taxon>
        <taxon>Euteleostomi</taxon>
        <taxon>Amphibia</taxon>
        <taxon>Batrachia</taxon>
        <taxon>Anura</taxon>
        <taxon>Neobatrachia</taxon>
        <taxon>Ranoidea</taxon>
        <taxon>Pyxicephalidae</taxon>
        <taxon>Pyxicephalinae</taxon>
        <taxon>Pyxicephalus</taxon>
    </lineage>
</organism>
<proteinExistence type="predicted"/>
<keyword evidence="3" id="KW-0677">Repeat</keyword>
<dbReference type="InterPro" id="IPR042859">
    <property type="entry name" value="NOL11"/>
</dbReference>
<keyword evidence="12" id="KW-1185">Reference proteome</keyword>
<accession>A0AAV3A5I0</accession>
<dbReference type="Proteomes" id="UP001181693">
    <property type="component" value="Unassembled WGS sequence"/>
</dbReference>
<dbReference type="InterPro" id="IPR048897">
    <property type="entry name" value="Nol11_C"/>
</dbReference>
<dbReference type="InterPro" id="IPR012584">
    <property type="entry name" value="NOL11_N"/>
</dbReference>
<dbReference type="Pfam" id="PF20998">
    <property type="entry name" value="Nol11_C"/>
    <property type="match status" value="1"/>
</dbReference>
<feature type="domain" description="Nucleolar protein 11 N-terminal" evidence="9">
    <location>
        <begin position="1"/>
        <end position="326"/>
    </location>
</feature>
<gene>
    <name evidence="11" type="ORF">GDO54_012985</name>
</gene>
<name>A0AAV3A5I0_PYXAD</name>
<dbReference type="PANTHER" id="PTHR15633:SF2">
    <property type="entry name" value="NUCLEOLAR PROTEIN 11"/>
    <property type="match status" value="1"/>
</dbReference>
<dbReference type="PANTHER" id="PTHR15633">
    <property type="entry name" value="NUCLEOLAR PROTEIN 11"/>
    <property type="match status" value="1"/>
</dbReference>
<comment type="caution">
    <text evidence="11">The sequence shown here is derived from an EMBL/GenBank/DDBJ whole genome shotgun (WGS) entry which is preliminary data.</text>
</comment>
<comment type="subcellular location">
    <subcellularLocation>
        <location evidence="1">Nucleus</location>
        <location evidence="1">Nucleolus</location>
    </subcellularLocation>
</comment>
<evidence type="ECO:0000256" key="3">
    <source>
        <dbReference type="ARBA" id="ARBA00022737"/>
    </source>
</evidence>
<evidence type="ECO:0000256" key="8">
    <source>
        <dbReference type="SAM" id="MobiDB-lite"/>
    </source>
</evidence>
<keyword evidence="7" id="KW-0539">Nucleus</keyword>
<dbReference type="Gene3D" id="2.130.10.10">
    <property type="entry name" value="YVTN repeat-like/Quinoprotein amine dehydrogenase"/>
    <property type="match status" value="1"/>
</dbReference>
<keyword evidence="6" id="KW-0804">Transcription</keyword>
<dbReference type="InterPro" id="IPR036322">
    <property type="entry name" value="WD40_repeat_dom_sf"/>
</dbReference>
<sequence>MAALCEELTLCGVQGADGVGPQGLEAAGDGDRVLVTEAQRTVTLYKVSDQRPLGSWTVKQGQRVTCPAVYNAGTGEIVVIHDDKVLRVWKEEDVSLEKVFKTTLSAAVCRIHSLPDSETLVLFHHGAVRYLDSLLTDPRQEIENVITTEETIKWSMMFVENGQPIIMFISIKASDLYINIWRPSPGISLRYKLQPFTKNSQTLNFTASLKKNAVSLLILYSTGHVCQCLVPLVQSSDGAESLLSVSSLLQLPTPVDSGALILLDDTHLATLTPSTEKQKDILCIWNTSFQTIQDRKTFSQKTSRQLWNYDRMLFVQSRKKLHVLRYVCEPSSLASALGKASNTNADQENVPVVSWEALTGSKTKQSKFSKKASRVKQDGGDGGCQLKVSLSGIQSSSEGQISSLVRKALFSQNLPDFQITAGKLMEGLVERCNKDPAFYPQNALIDLLNTNKLSYSLCPGVMALGLEKSDVQLLQLCLRQFIDIPEMVLCSCLKMFLSISEDVLSGAELNTTSVESYIKEKEAPNLKDKPKEPAGRPMQNGFSPDSIEEGSCDVQVLKKVPHNPEACPVSRKRAVLLNTVLTAAFSENYLLPHLKDLTTDQVILFLTYLQFLYRTCCQQLTMHLPGQKKLSITEVVDWMNLLLDANFTILVLLPKARPLIRSLQKCVNQQMQLFLELNQVEGSLSELQKLQRPCESHEKYSIEVLELY</sequence>
<evidence type="ECO:0000256" key="1">
    <source>
        <dbReference type="ARBA" id="ARBA00004604"/>
    </source>
</evidence>
<reference evidence="11" key="1">
    <citation type="thesis" date="2020" institute="ProQuest LLC" country="789 East Eisenhower Parkway, Ann Arbor, MI, USA">
        <title>Comparative Genomics and Chromosome Evolution.</title>
        <authorList>
            <person name="Mudd A.B."/>
        </authorList>
    </citation>
    <scope>NUCLEOTIDE SEQUENCE</scope>
    <source>
        <strain evidence="11">1538</strain>
        <tissue evidence="11">Blood</tissue>
    </source>
</reference>